<organism evidence="5 6">
    <name type="scientific">Sulfobacillus acidophilus</name>
    <dbReference type="NCBI Taxonomy" id="53633"/>
    <lineage>
        <taxon>Bacteria</taxon>
        <taxon>Bacillati</taxon>
        <taxon>Bacillota</taxon>
        <taxon>Clostridia</taxon>
        <taxon>Eubacteriales</taxon>
        <taxon>Clostridiales Family XVII. Incertae Sedis</taxon>
        <taxon>Sulfobacillus</taxon>
    </lineage>
</organism>
<dbReference type="InterPro" id="IPR036390">
    <property type="entry name" value="WH_DNA-bd_sf"/>
</dbReference>
<dbReference type="CDD" id="cd07377">
    <property type="entry name" value="WHTH_GntR"/>
    <property type="match status" value="1"/>
</dbReference>
<dbReference type="PANTHER" id="PTHR43537:SF5">
    <property type="entry name" value="UXU OPERON TRANSCRIPTIONAL REGULATOR"/>
    <property type="match status" value="1"/>
</dbReference>
<evidence type="ECO:0000256" key="2">
    <source>
        <dbReference type="ARBA" id="ARBA00023125"/>
    </source>
</evidence>
<dbReference type="InterPro" id="IPR011711">
    <property type="entry name" value="GntR_C"/>
</dbReference>
<dbReference type="InterPro" id="IPR000524">
    <property type="entry name" value="Tscrpt_reg_HTH_GntR"/>
</dbReference>
<feature type="domain" description="HTH gntR-type" evidence="4">
    <location>
        <begin position="6"/>
        <end position="73"/>
    </location>
</feature>
<evidence type="ECO:0000313" key="6">
    <source>
        <dbReference type="Proteomes" id="UP000241848"/>
    </source>
</evidence>
<dbReference type="GO" id="GO:0003700">
    <property type="term" value="F:DNA-binding transcription factor activity"/>
    <property type="evidence" value="ECO:0007669"/>
    <property type="project" value="InterPro"/>
</dbReference>
<dbReference type="SUPFAM" id="SSF48008">
    <property type="entry name" value="GntR ligand-binding domain-like"/>
    <property type="match status" value="1"/>
</dbReference>
<dbReference type="InterPro" id="IPR008920">
    <property type="entry name" value="TF_FadR/GntR_C"/>
</dbReference>
<dbReference type="SMART" id="SM00345">
    <property type="entry name" value="HTH_GNTR"/>
    <property type="match status" value="1"/>
</dbReference>
<dbReference type="Gene3D" id="1.20.120.530">
    <property type="entry name" value="GntR ligand-binding domain-like"/>
    <property type="match status" value="1"/>
</dbReference>
<keyword evidence="3" id="KW-0804">Transcription</keyword>
<dbReference type="AlphaFoldDB" id="A0A2T2WFN1"/>
<evidence type="ECO:0000313" key="5">
    <source>
        <dbReference type="EMBL" id="PSR21030.1"/>
    </source>
</evidence>
<dbReference type="Pfam" id="PF07729">
    <property type="entry name" value="FCD"/>
    <property type="match status" value="1"/>
</dbReference>
<sequence length="224" mass="25797">MGRPMSLGDKSLAETLYERVVNNFRPGDKLPSEREFSAELKVGRNSLREALRQLQALGLIDIRHGSGYYRSNINIDSLLLPISEQVVQKRLLIEEIVEARLAIELAILRLAMQRATPQMLDTIDQYLQSALQAGDVDSGVDLRFEELLAEMAGNRMLEVIQHLLHKVWKEVTHKGWRHRSQADNHRDHCRIFTSIRAQNVQQAEQQMTEHLRYAIERFSEMNSG</sequence>
<dbReference type="Gene3D" id="1.10.10.10">
    <property type="entry name" value="Winged helix-like DNA-binding domain superfamily/Winged helix DNA-binding domain"/>
    <property type="match status" value="1"/>
</dbReference>
<dbReference type="PROSITE" id="PS50949">
    <property type="entry name" value="HTH_GNTR"/>
    <property type="match status" value="1"/>
</dbReference>
<protein>
    <recommendedName>
        <fullName evidence="4">HTH gntR-type domain-containing protein</fullName>
    </recommendedName>
</protein>
<name>A0A2T2WFN1_9FIRM</name>
<evidence type="ECO:0000256" key="1">
    <source>
        <dbReference type="ARBA" id="ARBA00023015"/>
    </source>
</evidence>
<dbReference type="EMBL" id="PXYV01000044">
    <property type="protein sequence ID" value="PSR21030.1"/>
    <property type="molecule type" value="Genomic_DNA"/>
</dbReference>
<keyword evidence="2" id="KW-0238">DNA-binding</keyword>
<dbReference type="PRINTS" id="PR00035">
    <property type="entry name" value="HTHGNTR"/>
</dbReference>
<evidence type="ECO:0000259" key="4">
    <source>
        <dbReference type="PROSITE" id="PS50949"/>
    </source>
</evidence>
<dbReference type="GO" id="GO:0003677">
    <property type="term" value="F:DNA binding"/>
    <property type="evidence" value="ECO:0007669"/>
    <property type="project" value="UniProtKB-KW"/>
</dbReference>
<keyword evidence="1" id="KW-0805">Transcription regulation</keyword>
<dbReference type="SUPFAM" id="SSF46785">
    <property type="entry name" value="Winged helix' DNA-binding domain"/>
    <property type="match status" value="1"/>
</dbReference>
<comment type="caution">
    <text evidence="5">The sequence shown here is derived from an EMBL/GenBank/DDBJ whole genome shotgun (WGS) entry which is preliminary data.</text>
</comment>
<proteinExistence type="predicted"/>
<gene>
    <name evidence="5" type="ORF">C7B45_12390</name>
</gene>
<evidence type="ECO:0000256" key="3">
    <source>
        <dbReference type="ARBA" id="ARBA00023163"/>
    </source>
</evidence>
<dbReference type="InterPro" id="IPR036388">
    <property type="entry name" value="WH-like_DNA-bd_sf"/>
</dbReference>
<dbReference type="SMART" id="SM00895">
    <property type="entry name" value="FCD"/>
    <property type="match status" value="1"/>
</dbReference>
<dbReference type="Pfam" id="PF00392">
    <property type="entry name" value="GntR"/>
    <property type="match status" value="1"/>
</dbReference>
<reference evidence="5 6" key="1">
    <citation type="journal article" date="2014" name="BMC Genomics">
        <title>Comparison of environmental and isolate Sulfobacillus genomes reveals diverse carbon, sulfur, nitrogen, and hydrogen metabolisms.</title>
        <authorList>
            <person name="Justice N.B."/>
            <person name="Norman A."/>
            <person name="Brown C.T."/>
            <person name="Singh A."/>
            <person name="Thomas B.C."/>
            <person name="Banfield J.F."/>
        </authorList>
    </citation>
    <scope>NUCLEOTIDE SEQUENCE [LARGE SCALE GENOMIC DNA]</scope>
    <source>
        <strain evidence="5">AMDSBA3</strain>
    </source>
</reference>
<dbReference type="Proteomes" id="UP000241848">
    <property type="component" value="Unassembled WGS sequence"/>
</dbReference>
<accession>A0A2T2WFN1</accession>
<dbReference type="PANTHER" id="PTHR43537">
    <property type="entry name" value="TRANSCRIPTIONAL REGULATOR, GNTR FAMILY"/>
    <property type="match status" value="1"/>
</dbReference>